<dbReference type="InterPro" id="IPR000801">
    <property type="entry name" value="Esterase-like"/>
</dbReference>
<dbReference type="PANTHER" id="PTHR43037">
    <property type="entry name" value="UNNAMED PRODUCT-RELATED"/>
    <property type="match status" value="1"/>
</dbReference>
<protein>
    <recommendedName>
        <fullName evidence="5">Phospholipase/carboxylesterase/thioesterase domain-containing protein</fullName>
    </recommendedName>
</protein>
<dbReference type="SUPFAM" id="SSF53474">
    <property type="entry name" value="alpha/beta-Hydrolases"/>
    <property type="match status" value="1"/>
</dbReference>
<keyword evidence="1" id="KW-0732">Signal</keyword>
<dbReference type="RefSeq" id="WP_201800742.1">
    <property type="nucleotide sequence ID" value="NZ_RSCL01000007.1"/>
</dbReference>
<keyword evidence="2" id="KW-0378">Hydrolase</keyword>
<evidence type="ECO:0008006" key="5">
    <source>
        <dbReference type="Google" id="ProtNLM"/>
    </source>
</evidence>
<organism evidence="3 4">
    <name type="scientific">Dulcicalothrix desertica PCC 7102</name>
    <dbReference type="NCBI Taxonomy" id="232991"/>
    <lineage>
        <taxon>Bacteria</taxon>
        <taxon>Bacillati</taxon>
        <taxon>Cyanobacteriota</taxon>
        <taxon>Cyanophyceae</taxon>
        <taxon>Nostocales</taxon>
        <taxon>Calotrichaceae</taxon>
        <taxon>Dulcicalothrix</taxon>
    </lineage>
</organism>
<evidence type="ECO:0000313" key="3">
    <source>
        <dbReference type="EMBL" id="RUT06189.1"/>
    </source>
</evidence>
<evidence type="ECO:0000256" key="2">
    <source>
        <dbReference type="ARBA" id="ARBA00022801"/>
    </source>
</evidence>
<dbReference type="Gene3D" id="3.40.50.1820">
    <property type="entry name" value="alpha/beta hydrolase"/>
    <property type="match status" value="1"/>
</dbReference>
<dbReference type="AlphaFoldDB" id="A0A433VJD7"/>
<proteinExistence type="predicted"/>
<evidence type="ECO:0000313" key="4">
    <source>
        <dbReference type="Proteomes" id="UP000271624"/>
    </source>
</evidence>
<dbReference type="GO" id="GO:0016787">
    <property type="term" value="F:hydrolase activity"/>
    <property type="evidence" value="ECO:0007669"/>
    <property type="project" value="UniProtKB-KW"/>
</dbReference>
<comment type="caution">
    <text evidence="3">The sequence shown here is derived from an EMBL/GenBank/DDBJ whole genome shotgun (WGS) entry which is preliminary data.</text>
</comment>
<dbReference type="InterPro" id="IPR050955">
    <property type="entry name" value="Plant_Biomass_Hydrol_Est"/>
</dbReference>
<reference evidence="3" key="2">
    <citation type="journal article" date="2019" name="Genome Biol. Evol.">
        <title>Day and night: Metabolic profiles and evolutionary relationships of six axenic non-marine cyanobacteria.</title>
        <authorList>
            <person name="Will S.E."/>
            <person name="Henke P."/>
            <person name="Boedeker C."/>
            <person name="Huang S."/>
            <person name="Brinkmann H."/>
            <person name="Rohde M."/>
            <person name="Jarek M."/>
            <person name="Friedl T."/>
            <person name="Seufert S."/>
            <person name="Schumacher M."/>
            <person name="Overmann J."/>
            <person name="Neumann-Schaal M."/>
            <person name="Petersen J."/>
        </authorList>
    </citation>
    <scope>NUCLEOTIDE SEQUENCE [LARGE SCALE GENOMIC DNA]</scope>
    <source>
        <strain evidence="3">PCC 7102</strain>
    </source>
</reference>
<dbReference type="InterPro" id="IPR029058">
    <property type="entry name" value="AB_hydrolase_fold"/>
</dbReference>
<dbReference type="Proteomes" id="UP000271624">
    <property type="component" value="Unassembled WGS sequence"/>
</dbReference>
<sequence>MSVRPSQPKKLPVSYGLQPLGMDAERDALLYIPKSYKLNKPAPLVLMLHGAGGDAYSGLAPFLQFADAARIVLLATSSRQKTWDMLYSEYGADIAFIDEALAQTFNRVAIDPTRIAVEGFSDGASYALSIGITNGDSFNHIMAFSPGFMAPASQHGQPRIFITKD</sequence>
<reference evidence="3" key="1">
    <citation type="submission" date="2018-12" db="EMBL/GenBank/DDBJ databases">
        <authorList>
            <person name="Will S."/>
            <person name="Neumann-Schaal M."/>
            <person name="Henke P."/>
        </authorList>
    </citation>
    <scope>NUCLEOTIDE SEQUENCE</scope>
    <source>
        <strain evidence="3">PCC 7102</strain>
    </source>
</reference>
<dbReference type="PANTHER" id="PTHR43037:SF5">
    <property type="entry name" value="FERULOYL ESTERASE"/>
    <property type="match status" value="1"/>
</dbReference>
<accession>A0A433VJD7</accession>
<dbReference type="Pfam" id="PF00756">
    <property type="entry name" value="Esterase"/>
    <property type="match status" value="1"/>
</dbReference>
<gene>
    <name evidence="3" type="ORF">DSM106972_033950</name>
</gene>
<keyword evidence="4" id="KW-1185">Reference proteome</keyword>
<dbReference type="EMBL" id="RSCL01000007">
    <property type="protein sequence ID" value="RUT06189.1"/>
    <property type="molecule type" value="Genomic_DNA"/>
</dbReference>
<evidence type="ECO:0000256" key="1">
    <source>
        <dbReference type="ARBA" id="ARBA00022729"/>
    </source>
</evidence>
<name>A0A433VJD7_9CYAN</name>